<keyword evidence="2" id="KW-1185">Reference proteome</keyword>
<evidence type="ECO:0000313" key="2">
    <source>
        <dbReference type="Proteomes" id="UP001286313"/>
    </source>
</evidence>
<dbReference type="EMBL" id="JAWQEG010000606">
    <property type="protein sequence ID" value="KAK3887818.1"/>
    <property type="molecule type" value="Genomic_DNA"/>
</dbReference>
<gene>
    <name evidence="1" type="ORF">Pcinc_008097</name>
</gene>
<reference evidence="1" key="1">
    <citation type="submission" date="2023-10" db="EMBL/GenBank/DDBJ databases">
        <title>Genome assemblies of two species of porcelain crab, Petrolisthes cinctipes and Petrolisthes manimaculis (Anomura: Porcellanidae).</title>
        <authorList>
            <person name="Angst P."/>
        </authorList>
    </citation>
    <scope>NUCLEOTIDE SEQUENCE</scope>
    <source>
        <strain evidence="1">PB745_01</strain>
        <tissue evidence="1">Gill</tissue>
    </source>
</reference>
<comment type="caution">
    <text evidence="1">The sequence shown here is derived from an EMBL/GenBank/DDBJ whole genome shotgun (WGS) entry which is preliminary data.</text>
</comment>
<organism evidence="1 2">
    <name type="scientific">Petrolisthes cinctipes</name>
    <name type="common">Flat porcelain crab</name>
    <dbReference type="NCBI Taxonomy" id="88211"/>
    <lineage>
        <taxon>Eukaryota</taxon>
        <taxon>Metazoa</taxon>
        <taxon>Ecdysozoa</taxon>
        <taxon>Arthropoda</taxon>
        <taxon>Crustacea</taxon>
        <taxon>Multicrustacea</taxon>
        <taxon>Malacostraca</taxon>
        <taxon>Eumalacostraca</taxon>
        <taxon>Eucarida</taxon>
        <taxon>Decapoda</taxon>
        <taxon>Pleocyemata</taxon>
        <taxon>Anomura</taxon>
        <taxon>Galatheoidea</taxon>
        <taxon>Porcellanidae</taxon>
        <taxon>Petrolisthes</taxon>
    </lineage>
</organism>
<sequence length="101" mass="10821">MEISEVFPFSARVDTDQASASTGVDPTLCQPPTCLPDSSLCLPRAFTRPVCADTSSTVRCSSVGHDCYAAYSPCLTPEGYDLAFCPVCSVWLDQVPSCFMP</sequence>
<evidence type="ECO:0000313" key="1">
    <source>
        <dbReference type="EMBL" id="KAK3887818.1"/>
    </source>
</evidence>
<name>A0AAE1G766_PETCI</name>
<protein>
    <submittedName>
        <fullName evidence="1">Uncharacterized protein</fullName>
    </submittedName>
</protein>
<dbReference type="Proteomes" id="UP001286313">
    <property type="component" value="Unassembled WGS sequence"/>
</dbReference>
<accession>A0AAE1G766</accession>
<proteinExistence type="predicted"/>
<dbReference type="AlphaFoldDB" id="A0AAE1G766"/>